<feature type="compositionally biased region" description="Basic and acidic residues" evidence="1">
    <location>
        <begin position="136"/>
        <end position="153"/>
    </location>
</feature>
<reference evidence="3" key="1">
    <citation type="submission" date="2023-07" db="EMBL/GenBank/DDBJ databases">
        <title>draft genome sequence of fig (Ficus carica).</title>
        <authorList>
            <person name="Takahashi T."/>
            <person name="Nishimura K."/>
        </authorList>
    </citation>
    <scope>NUCLEOTIDE SEQUENCE</scope>
</reference>
<feature type="compositionally biased region" description="Basic and acidic residues" evidence="1">
    <location>
        <begin position="161"/>
        <end position="170"/>
    </location>
</feature>
<gene>
    <name evidence="3" type="ORF">TIFTF001_026835</name>
</gene>
<evidence type="ECO:0000256" key="1">
    <source>
        <dbReference type="SAM" id="MobiDB-lite"/>
    </source>
</evidence>
<sequence length="537" mass="60619">MPTRFGSARIGLVSIGGGMEGAGRRQEGGAWARVSGGGEDFELAVIIHVGVSFTDMLLLFTNALHEVLDTMDPNMQSPTQDYDVKPAFRKPTTVTANRKYRRHSPVTRSPSDGSPRRDRSASPKLLGEDPGGVHENLLRRKDNGREVDRDSYRSHYGRGSESYRHSDRQFSRSSHRYSRHDDFIKHDKHADDEERYNHRSSRSGRESRGGSHLDHSRSRDHLRDGDRYSRDKYDSSGYRSKERERETSFSEHHKYKDRDSSFDKAGSGKRHPHLQDAEPEREGRAIERDGQDDKRDFHRNSGDYRGDQLLQQEEFKDHRFDSSSKNHAKESYKNEVKGIAEQSPGKSVLGSENQESFSKRQKFSLDKNSDGGKKVSKFSTVVDVKESSPKQPAEHKMTAGSQVNASDFANDVNAAKVAAMKAAELVNKNLVGGVGTGFMTADQKKKLLWGNKKTTTAEEESPSGHHWDTTLFSDRERQEKFNKLMGVKGDQKTDHKPGNQGGSDVRAEKQRELQLDLEKQYTAGLRRRDGRTVGLGL</sequence>
<dbReference type="Proteomes" id="UP001187192">
    <property type="component" value="Unassembled WGS sequence"/>
</dbReference>
<dbReference type="PANTHER" id="PTHR22426:SF2">
    <property type="entry name" value="ARGININE_SERINE-RICH COILED-COIL PROTEIN 2"/>
    <property type="match status" value="1"/>
</dbReference>
<feature type="domain" description="Small acidic protein-like" evidence="2">
    <location>
        <begin position="467"/>
        <end position="536"/>
    </location>
</feature>
<keyword evidence="4" id="KW-1185">Reference proteome</keyword>
<feature type="region of interest" description="Disordered" evidence="1">
    <location>
        <begin position="453"/>
        <end position="511"/>
    </location>
</feature>
<accession>A0AA88IYP8</accession>
<feature type="compositionally biased region" description="Basic and acidic residues" evidence="1">
    <location>
        <begin position="383"/>
        <end position="397"/>
    </location>
</feature>
<dbReference type="InterPro" id="IPR028124">
    <property type="entry name" value="SMAP_dom"/>
</dbReference>
<feature type="compositionally biased region" description="Basic and acidic residues" evidence="1">
    <location>
        <begin position="273"/>
        <end position="306"/>
    </location>
</feature>
<evidence type="ECO:0000313" key="4">
    <source>
        <dbReference type="Proteomes" id="UP001187192"/>
    </source>
</evidence>
<evidence type="ECO:0000259" key="2">
    <source>
        <dbReference type="Pfam" id="PF15477"/>
    </source>
</evidence>
<name>A0AA88IYP8_FICCA</name>
<organism evidence="3 4">
    <name type="scientific">Ficus carica</name>
    <name type="common">Common fig</name>
    <dbReference type="NCBI Taxonomy" id="3494"/>
    <lineage>
        <taxon>Eukaryota</taxon>
        <taxon>Viridiplantae</taxon>
        <taxon>Streptophyta</taxon>
        <taxon>Embryophyta</taxon>
        <taxon>Tracheophyta</taxon>
        <taxon>Spermatophyta</taxon>
        <taxon>Magnoliopsida</taxon>
        <taxon>eudicotyledons</taxon>
        <taxon>Gunneridae</taxon>
        <taxon>Pentapetalae</taxon>
        <taxon>rosids</taxon>
        <taxon>fabids</taxon>
        <taxon>Rosales</taxon>
        <taxon>Moraceae</taxon>
        <taxon>Ficeae</taxon>
        <taxon>Ficus</taxon>
    </lineage>
</organism>
<feature type="compositionally biased region" description="Basic and acidic residues" evidence="1">
    <location>
        <begin position="179"/>
        <end position="262"/>
    </location>
</feature>
<feature type="compositionally biased region" description="Basic and acidic residues" evidence="1">
    <location>
        <begin position="313"/>
        <end position="338"/>
    </location>
</feature>
<dbReference type="AlphaFoldDB" id="A0AA88IYP8"/>
<dbReference type="PANTHER" id="PTHR22426">
    <property type="entry name" value="ARGININE_SERINE-RICH COILED-COIL PROTEIN 2"/>
    <property type="match status" value="1"/>
</dbReference>
<proteinExistence type="predicted"/>
<protein>
    <recommendedName>
        <fullName evidence="2">Small acidic protein-like domain-containing protein</fullName>
    </recommendedName>
</protein>
<feature type="compositionally biased region" description="Basic and acidic residues" evidence="1">
    <location>
        <begin position="462"/>
        <end position="482"/>
    </location>
</feature>
<evidence type="ECO:0000313" key="3">
    <source>
        <dbReference type="EMBL" id="GMN57725.1"/>
    </source>
</evidence>
<feature type="compositionally biased region" description="Basic and acidic residues" evidence="1">
    <location>
        <begin position="363"/>
        <end position="373"/>
    </location>
</feature>
<dbReference type="EMBL" id="BTGU01000072">
    <property type="protein sequence ID" value="GMN57725.1"/>
    <property type="molecule type" value="Genomic_DNA"/>
</dbReference>
<comment type="caution">
    <text evidence="3">The sequence shown here is derived from an EMBL/GenBank/DDBJ whole genome shotgun (WGS) entry which is preliminary data.</text>
</comment>
<dbReference type="Pfam" id="PF15477">
    <property type="entry name" value="SMAP"/>
    <property type="match status" value="1"/>
</dbReference>
<feature type="region of interest" description="Disordered" evidence="1">
    <location>
        <begin position="77"/>
        <end position="402"/>
    </location>
</feature>